<feature type="signal peptide" evidence="2">
    <location>
        <begin position="1"/>
        <end position="20"/>
    </location>
</feature>
<dbReference type="EMBL" id="JAVRRD010000028">
    <property type="protein sequence ID" value="KAK5046958.1"/>
    <property type="molecule type" value="Genomic_DNA"/>
</dbReference>
<dbReference type="InterPro" id="IPR015943">
    <property type="entry name" value="WD40/YVTN_repeat-like_dom_sf"/>
</dbReference>
<dbReference type="InterPro" id="IPR019405">
    <property type="entry name" value="Lactonase_7-beta_prop"/>
</dbReference>
<dbReference type="GeneID" id="89975478"/>
<gene>
    <name evidence="3" type="ORF">LTR84_007312</name>
</gene>
<dbReference type="InterPro" id="IPR050282">
    <property type="entry name" value="Cycloisomerase_2"/>
</dbReference>
<dbReference type="GO" id="GO:0017057">
    <property type="term" value="F:6-phosphogluconolactonase activity"/>
    <property type="evidence" value="ECO:0007669"/>
    <property type="project" value="TreeGrafter"/>
</dbReference>
<dbReference type="PANTHER" id="PTHR30344">
    <property type="entry name" value="6-PHOSPHOGLUCONOLACTONASE-RELATED"/>
    <property type="match status" value="1"/>
</dbReference>
<evidence type="ECO:0000256" key="1">
    <source>
        <dbReference type="ARBA" id="ARBA00005564"/>
    </source>
</evidence>
<evidence type="ECO:0000313" key="4">
    <source>
        <dbReference type="Proteomes" id="UP001358417"/>
    </source>
</evidence>
<evidence type="ECO:0000256" key="2">
    <source>
        <dbReference type="SAM" id="SignalP"/>
    </source>
</evidence>
<dbReference type="Proteomes" id="UP001358417">
    <property type="component" value="Unassembled WGS sequence"/>
</dbReference>
<dbReference type="SUPFAM" id="SSF50974">
    <property type="entry name" value="Nitrous oxide reductase, N-terminal domain"/>
    <property type="match status" value="1"/>
</dbReference>
<keyword evidence="4" id="KW-1185">Reference proteome</keyword>
<name>A0AAV9N2H8_9EURO</name>
<dbReference type="RefSeq" id="XP_064702531.1">
    <property type="nucleotide sequence ID" value="XM_064850865.1"/>
</dbReference>
<sequence length="409" mass="43079">MRSSIAGALLFATIPLLVAAQNGTTQNGTAPPATIFVAGYDGFVRTLALTGEGNSSALTLVNQTDGCGANPSWLNIEITKQRVWCLDEGFVAGFGTLNSLDIEDNGILRPVEHRNVSASPVHSRIYNGGKNIVLAQFGNAETSGIRGGLTVHSIGDNGVLGASTNITFPGLSAPGPRPGQALPRAHGVFSDPEDKNLVVLDYGADLIRIYKQETDGSLTEGAVTRLAPGTGPRHARFFQHSANPQLYLFVLSEFQNTISTFNVSYDDDKLVLTGPSRVIDTFGGWGDATTLQNAKAAEIRVTYDNKFVIVSNRNDTTFPDSDSLTTFTVNADGSLVPVQIAAAGGKFPRSFQVNLKGDKVLVAAQTDSKVIVLARNPQSGLISGPIASLAIDTTIDGVPAGLPAAIWNE</sequence>
<proteinExistence type="inferred from homology"/>
<evidence type="ECO:0000313" key="3">
    <source>
        <dbReference type="EMBL" id="KAK5046958.1"/>
    </source>
</evidence>
<organism evidence="3 4">
    <name type="scientific">Exophiala bonariae</name>
    <dbReference type="NCBI Taxonomy" id="1690606"/>
    <lineage>
        <taxon>Eukaryota</taxon>
        <taxon>Fungi</taxon>
        <taxon>Dikarya</taxon>
        <taxon>Ascomycota</taxon>
        <taxon>Pezizomycotina</taxon>
        <taxon>Eurotiomycetes</taxon>
        <taxon>Chaetothyriomycetidae</taxon>
        <taxon>Chaetothyriales</taxon>
        <taxon>Herpotrichiellaceae</taxon>
        <taxon>Exophiala</taxon>
    </lineage>
</organism>
<dbReference type="Pfam" id="PF10282">
    <property type="entry name" value="Lactonase"/>
    <property type="match status" value="1"/>
</dbReference>
<feature type="chain" id="PRO_5043888890" description="6-phosphogluconolactonase" evidence="2">
    <location>
        <begin position="21"/>
        <end position="409"/>
    </location>
</feature>
<comment type="similarity">
    <text evidence="1">Belongs to the cycloisomerase 2 family.</text>
</comment>
<reference evidence="3 4" key="1">
    <citation type="submission" date="2023-08" db="EMBL/GenBank/DDBJ databases">
        <title>Black Yeasts Isolated from many extreme environments.</title>
        <authorList>
            <person name="Coleine C."/>
            <person name="Stajich J.E."/>
            <person name="Selbmann L."/>
        </authorList>
    </citation>
    <scope>NUCLEOTIDE SEQUENCE [LARGE SCALE GENOMIC DNA]</scope>
    <source>
        <strain evidence="3 4">CCFEE 5792</strain>
    </source>
</reference>
<dbReference type="InterPro" id="IPR011045">
    <property type="entry name" value="N2O_reductase_N"/>
</dbReference>
<dbReference type="Gene3D" id="2.130.10.10">
    <property type="entry name" value="YVTN repeat-like/Quinoprotein amine dehydrogenase"/>
    <property type="match status" value="1"/>
</dbReference>
<comment type="caution">
    <text evidence="3">The sequence shown here is derived from an EMBL/GenBank/DDBJ whole genome shotgun (WGS) entry which is preliminary data.</text>
</comment>
<dbReference type="AlphaFoldDB" id="A0AAV9N2H8"/>
<evidence type="ECO:0008006" key="5">
    <source>
        <dbReference type="Google" id="ProtNLM"/>
    </source>
</evidence>
<dbReference type="PANTHER" id="PTHR30344:SF1">
    <property type="entry name" value="6-PHOSPHOGLUCONOLACTONASE"/>
    <property type="match status" value="1"/>
</dbReference>
<keyword evidence="2" id="KW-0732">Signal</keyword>
<protein>
    <recommendedName>
        <fullName evidence="5">6-phosphogluconolactonase</fullName>
    </recommendedName>
</protein>
<accession>A0AAV9N2H8</accession>